<dbReference type="AlphaFoldDB" id="A0A6A5ZXV6"/>
<name>A0A6A5ZXV6_9PLEO</name>
<organism evidence="2 3">
    <name type="scientific">Lophiotrema nucula</name>
    <dbReference type="NCBI Taxonomy" id="690887"/>
    <lineage>
        <taxon>Eukaryota</taxon>
        <taxon>Fungi</taxon>
        <taxon>Dikarya</taxon>
        <taxon>Ascomycota</taxon>
        <taxon>Pezizomycotina</taxon>
        <taxon>Dothideomycetes</taxon>
        <taxon>Pleosporomycetidae</taxon>
        <taxon>Pleosporales</taxon>
        <taxon>Lophiotremataceae</taxon>
        <taxon>Lophiotrema</taxon>
    </lineage>
</organism>
<feature type="domain" description="Protein kinase" evidence="1">
    <location>
        <begin position="19"/>
        <end position="316"/>
    </location>
</feature>
<proteinExistence type="predicted"/>
<protein>
    <recommendedName>
        <fullName evidence="1">Protein kinase domain-containing protein</fullName>
    </recommendedName>
</protein>
<keyword evidence="3" id="KW-1185">Reference proteome</keyword>
<dbReference type="Gene3D" id="1.10.510.10">
    <property type="entry name" value="Transferase(Phosphotransferase) domain 1"/>
    <property type="match status" value="1"/>
</dbReference>
<dbReference type="GO" id="GO:0005524">
    <property type="term" value="F:ATP binding"/>
    <property type="evidence" value="ECO:0007669"/>
    <property type="project" value="InterPro"/>
</dbReference>
<dbReference type="EMBL" id="ML977310">
    <property type="protein sequence ID" value="KAF2123141.1"/>
    <property type="molecule type" value="Genomic_DNA"/>
</dbReference>
<sequence>MPLDAKKYKDSIQGVPDQYVPVSVAGSGAYGTVFYCLPHETFLASSLPMNHQALRKQLVAVKVPTNTGWSQASKEVDTYRKIFRHPRIDTVESSLCKIFDSEDTPVIPDTCSWFSMRAVYPTIALGGLQEQLIATKQRTPVEFVAHLFLQIGGLLRFLHNECNMTHGDLHRQNVLIDVDSAGESGLPHFVLVDFGRVGKFKGATTKGALDDVRNFCTLFSELEEVMDIAGLKADEAVKWKEFVHITSGMSPKAYGPPGETLGLEQVWETFEGLMKTCRNGVGVEVVAKIREVLRAVVEAEGEPVSGEDLEKAVAGA</sequence>
<dbReference type="GO" id="GO:0004672">
    <property type="term" value="F:protein kinase activity"/>
    <property type="evidence" value="ECO:0007669"/>
    <property type="project" value="InterPro"/>
</dbReference>
<evidence type="ECO:0000313" key="2">
    <source>
        <dbReference type="EMBL" id="KAF2123141.1"/>
    </source>
</evidence>
<evidence type="ECO:0000259" key="1">
    <source>
        <dbReference type="PROSITE" id="PS50011"/>
    </source>
</evidence>
<dbReference type="OrthoDB" id="3795368at2759"/>
<dbReference type="Proteomes" id="UP000799770">
    <property type="component" value="Unassembled WGS sequence"/>
</dbReference>
<dbReference type="PROSITE" id="PS50011">
    <property type="entry name" value="PROTEIN_KINASE_DOM"/>
    <property type="match status" value="1"/>
</dbReference>
<evidence type="ECO:0000313" key="3">
    <source>
        <dbReference type="Proteomes" id="UP000799770"/>
    </source>
</evidence>
<dbReference type="InterPro" id="IPR000719">
    <property type="entry name" value="Prot_kinase_dom"/>
</dbReference>
<reference evidence="2" key="1">
    <citation type="journal article" date="2020" name="Stud. Mycol.">
        <title>101 Dothideomycetes genomes: a test case for predicting lifestyles and emergence of pathogens.</title>
        <authorList>
            <person name="Haridas S."/>
            <person name="Albert R."/>
            <person name="Binder M."/>
            <person name="Bloem J."/>
            <person name="Labutti K."/>
            <person name="Salamov A."/>
            <person name="Andreopoulos B."/>
            <person name="Baker S."/>
            <person name="Barry K."/>
            <person name="Bills G."/>
            <person name="Bluhm B."/>
            <person name="Cannon C."/>
            <person name="Castanera R."/>
            <person name="Culley D."/>
            <person name="Daum C."/>
            <person name="Ezra D."/>
            <person name="Gonzalez J."/>
            <person name="Henrissat B."/>
            <person name="Kuo A."/>
            <person name="Liang C."/>
            <person name="Lipzen A."/>
            <person name="Lutzoni F."/>
            <person name="Magnuson J."/>
            <person name="Mondo S."/>
            <person name="Nolan M."/>
            <person name="Ohm R."/>
            <person name="Pangilinan J."/>
            <person name="Park H.-J."/>
            <person name="Ramirez L."/>
            <person name="Alfaro M."/>
            <person name="Sun H."/>
            <person name="Tritt A."/>
            <person name="Yoshinaga Y."/>
            <person name="Zwiers L.-H."/>
            <person name="Turgeon B."/>
            <person name="Goodwin S."/>
            <person name="Spatafora J."/>
            <person name="Crous P."/>
            <person name="Grigoriev I."/>
        </authorList>
    </citation>
    <scope>NUCLEOTIDE SEQUENCE</scope>
    <source>
        <strain evidence="2">CBS 627.86</strain>
    </source>
</reference>
<gene>
    <name evidence="2" type="ORF">BDV96DRAFT_639687</name>
</gene>
<accession>A0A6A5ZXV6</accession>
<dbReference type="SMART" id="SM00220">
    <property type="entry name" value="S_TKc"/>
    <property type="match status" value="1"/>
</dbReference>
<dbReference type="SUPFAM" id="SSF56112">
    <property type="entry name" value="Protein kinase-like (PK-like)"/>
    <property type="match status" value="1"/>
</dbReference>
<dbReference type="InterPro" id="IPR011009">
    <property type="entry name" value="Kinase-like_dom_sf"/>
</dbReference>